<feature type="compositionally biased region" description="Basic and acidic residues" evidence="1">
    <location>
        <begin position="9"/>
        <end position="25"/>
    </location>
</feature>
<dbReference type="EMBL" id="JACXVP010000007">
    <property type="protein sequence ID" value="KAG5596374.1"/>
    <property type="molecule type" value="Genomic_DNA"/>
</dbReference>
<comment type="caution">
    <text evidence="2">The sequence shown here is derived from an EMBL/GenBank/DDBJ whole genome shotgun (WGS) entry which is preliminary data.</text>
</comment>
<evidence type="ECO:0000313" key="3">
    <source>
        <dbReference type="Proteomes" id="UP000824120"/>
    </source>
</evidence>
<protein>
    <submittedName>
        <fullName evidence="2">Uncharacterized protein</fullName>
    </submittedName>
</protein>
<reference evidence="2 3" key="1">
    <citation type="submission" date="2020-09" db="EMBL/GenBank/DDBJ databases">
        <title>De no assembly of potato wild relative species, Solanum commersonii.</title>
        <authorList>
            <person name="Cho K."/>
        </authorList>
    </citation>
    <scope>NUCLEOTIDE SEQUENCE [LARGE SCALE GENOMIC DNA]</scope>
    <source>
        <strain evidence="2">LZ3.2</strain>
        <tissue evidence="2">Leaf</tissue>
    </source>
</reference>
<name>A0A9J5YBM8_SOLCO</name>
<evidence type="ECO:0000313" key="2">
    <source>
        <dbReference type="EMBL" id="KAG5596374.1"/>
    </source>
</evidence>
<gene>
    <name evidence="2" type="ORF">H5410_037606</name>
</gene>
<accession>A0A9J5YBM8</accession>
<organism evidence="2 3">
    <name type="scientific">Solanum commersonii</name>
    <name type="common">Commerson's wild potato</name>
    <name type="synonym">Commerson's nightshade</name>
    <dbReference type="NCBI Taxonomy" id="4109"/>
    <lineage>
        <taxon>Eukaryota</taxon>
        <taxon>Viridiplantae</taxon>
        <taxon>Streptophyta</taxon>
        <taxon>Embryophyta</taxon>
        <taxon>Tracheophyta</taxon>
        <taxon>Spermatophyta</taxon>
        <taxon>Magnoliopsida</taxon>
        <taxon>eudicotyledons</taxon>
        <taxon>Gunneridae</taxon>
        <taxon>Pentapetalae</taxon>
        <taxon>asterids</taxon>
        <taxon>lamiids</taxon>
        <taxon>Solanales</taxon>
        <taxon>Solanaceae</taxon>
        <taxon>Solanoideae</taxon>
        <taxon>Solaneae</taxon>
        <taxon>Solanum</taxon>
    </lineage>
</organism>
<proteinExistence type="predicted"/>
<dbReference type="AlphaFoldDB" id="A0A9J5YBM8"/>
<sequence>MLSEICQSPKEKSRESQVETKESHEIKKGLRDILTDLAEEYHNENFMEETLERCITESNNEEARERESYPKDIENELVREKQISTPELKVLPTHLNVPQQTRSLPRRVIAQNQAQTRDQRASFRERVVSPRDRVGRFFNRMISARASHQDTQSYGESTIKKKIGEKEPPPLKSYDATKFVSWEAQQRFKVKSFKKSIVEKGVEQGSLIGDYQQPEEANMTIVMEFYANLPEHEYHVCMVRGKTVNFA</sequence>
<dbReference type="Proteomes" id="UP000824120">
    <property type="component" value="Chromosome 7"/>
</dbReference>
<feature type="region of interest" description="Disordered" evidence="1">
    <location>
        <begin position="1"/>
        <end position="25"/>
    </location>
</feature>
<evidence type="ECO:0000256" key="1">
    <source>
        <dbReference type="SAM" id="MobiDB-lite"/>
    </source>
</evidence>
<keyword evidence="3" id="KW-1185">Reference proteome</keyword>